<dbReference type="Gene3D" id="2.130.10.10">
    <property type="entry name" value="YVTN repeat-like/Quinoprotein amine dehydrogenase"/>
    <property type="match status" value="1"/>
</dbReference>
<gene>
    <name evidence="5" type="ORF">CEPIT_LOCUS10778</name>
</gene>
<protein>
    <recommendedName>
        <fullName evidence="4">Vacuolar protein sorting-associated protein 8 central domain-containing protein</fullName>
    </recommendedName>
</protein>
<name>A0AAV0CZB9_9ASTE</name>
<comment type="similarity">
    <text evidence="1">Belongs to the VPS8 family.</text>
</comment>
<dbReference type="InterPro" id="IPR036322">
    <property type="entry name" value="WD40_repeat_dom_sf"/>
</dbReference>
<keyword evidence="6" id="KW-1185">Reference proteome</keyword>
<feature type="region of interest" description="Disordered" evidence="3">
    <location>
        <begin position="38"/>
        <end position="60"/>
    </location>
</feature>
<comment type="caution">
    <text evidence="5">The sequence shown here is derived from an EMBL/GenBank/DDBJ whole genome shotgun (WGS) entry which is preliminary data.</text>
</comment>
<evidence type="ECO:0000256" key="3">
    <source>
        <dbReference type="SAM" id="MobiDB-lite"/>
    </source>
</evidence>
<feature type="compositionally biased region" description="Low complexity" evidence="3">
    <location>
        <begin position="39"/>
        <end position="55"/>
    </location>
</feature>
<dbReference type="InterPro" id="IPR001680">
    <property type="entry name" value="WD40_rpt"/>
</dbReference>
<dbReference type="GO" id="GO:0030897">
    <property type="term" value="C:HOPS complex"/>
    <property type="evidence" value="ECO:0007669"/>
    <property type="project" value="TreeGrafter"/>
</dbReference>
<dbReference type="Pfam" id="PF12816">
    <property type="entry name" value="TPR_Vps8"/>
    <property type="match status" value="1"/>
</dbReference>
<dbReference type="PROSITE" id="PS50082">
    <property type="entry name" value="WD_REPEATS_2"/>
    <property type="match status" value="1"/>
</dbReference>
<dbReference type="InterPro" id="IPR015943">
    <property type="entry name" value="WD40/YVTN_repeat-like_dom_sf"/>
</dbReference>
<organism evidence="5 6">
    <name type="scientific">Cuscuta epithymum</name>
    <dbReference type="NCBI Taxonomy" id="186058"/>
    <lineage>
        <taxon>Eukaryota</taxon>
        <taxon>Viridiplantae</taxon>
        <taxon>Streptophyta</taxon>
        <taxon>Embryophyta</taxon>
        <taxon>Tracheophyta</taxon>
        <taxon>Spermatophyta</taxon>
        <taxon>Magnoliopsida</taxon>
        <taxon>eudicotyledons</taxon>
        <taxon>Gunneridae</taxon>
        <taxon>Pentapetalae</taxon>
        <taxon>asterids</taxon>
        <taxon>lamiids</taxon>
        <taxon>Solanales</taxon>
        <taxon>Convolvulaceae</taxon>
        <taxon>Cuscuteae</taxon>
        <taxon>Cuscuta</taxon>
        <taxon>Cuscuta subgen. Cuscuta</taxon>
    </lineage>
</organism>
<accession>A0AAV0CZB9</accession>
<dbReference type="GO" id="GO:0034058">
    <property type="term" value="P:endosomal vesicle fusion"/>
    <property type="evidence" value="ECO:0007669"/>
    <property type="project" value="TreeGrafter"/>
</dbReference>
<keyword evidence="2" id="KW-0853">WD repeat</keyword>
<dbReference type="Pfam" id="PF23410">
    <property type="entry name" value="Beta-prop_VPS8"/>
    <property type="match status" value="1"/>
</dbReference>
<dbReference type="GO" id="GO:0006623">
    <property type="term" value="P:protein targeting to vacuole"/>
    <property type="evidence" value="ECO:0007669"/>
    <property type="project" value="InterPro"/>
</dbReference>
<evidence type="ECO:0000313" key="5">
    <source>
        <dbReference type="EMBL" id="CAH9089153.1"/>
    </source>
</evidence>
<evidence type="ECO:0000256" key="2">
    <source>
        <dbReference type="PROSITE-ProRule" id="PRU00221"/>
    </source>
</evidence>
<feature type="compositionally biased region" description="Basic and acidic residues" evidence="3">
    <location>
        <begin position="311"/>
        <end position="335"/>
    </location>
</feature>
<dbReference type="Proteomes" id="UP001152523">
    <property type="component" value="Unassembled WGS sequence"/>
</dbReference>
<dbReference type="GO" id="GO:0005770">
    <property type="term" value="C:late endosome"/>
    <property type="evidence" value="ECO:0007669"/>
    <property type="project" value="TreeGrafter"/>
</dbReference>
<evidence type="ECO:0000256" key="1">
    <source>
        <dbReference type="ARBA" id="ARBA00009422"/>
    </source>
</evidence>
<dbReference type="SUPFAM" id="SSF50978">
    <property type="entry name" value="WD40 repeat-like"/>
    <property type="match status" value="1"/>
</dbReference>
<feature type="repeat" description="WD" evidence="2">
    <location>
        <begin position="488"/>
        <end position="522"/>
    </location>
</feature>
<dbReference type="InterPro" id="IPR045111">
    <property type="entry name" value="Vps41/Vps8"/>
</dbReference>
<dbReference type="InterPro" id="IPR025941">
    <property type="entry name" value="Vps8_central_dom"/>
</dbReference>
<sequence length="1913" mass="214070">MMELDLESILHSHAQTIAEDDDEYHFLHHRTVDEILFNHSSSSSSPSHSPPHSSSTSYCLQEQSDCSSVSSETLRLTHSPLLSSQQRPPGTVITTRLKSDDISYLPPFLTGAKPGAALAAAAAASRSIPTPHAVAIRRAVSSSATAAEIASSGSAIHVECLGATRDESSSETNDSIFILDNNGLPAQLQRTNRSDIRGELSIDVSGQAQENLSRTSRVIATTHADNESGLLLLVSKADSSSKAFSIAPVETIRTERCSDVDGESLQAELVERKCDNDSHLLANEDTDVPAEVSTNLEEIHPLDEEVTPAVSEKHKENIVSESRDREVPSRDRDNSSENDSAEVLLEKLVHEEIGTSMIIKEKKSLPLLSPIQLAEELEKKQTFAGMHWEVGAVAQPMRLEGVHRDYTPSSYFDVSAENTLTQNFSSSKFRQDHGSPQVLTVHMSYIAVGMSKGLVLIVPSRYTPYHADTMDSKMLMLRSHGERTHIPVTSLCFNNQGDLLFAGYGDGQYTVWDVQRASAVKAVIEHKAPVVHLFILGQDSRQFNVVSGDSKGIVKLIRFSIVPWINRISHSKSTKLLDETTSTVVCASPLLSGNILANAPTPSLDNTTVSSVGSVMGGMVGGDTGWKLFDGTSQGDEGVVVFATHQSALVAKVSPDIEVYAQLPRPDGVREGSMPYAAWKCMPEINTSSNENVPVESSQKVSLLAIAWDRKIQVAKLIKSDLKVFWEWTLDSSAIGVAWLDDQMLVILTTTGKLCLFKKDGNVIHKANIFTDGLQGDDLISYHSYISNANGNHDKAHHNCIAVRGASVYILGTTQLVVSRLLPWKERIEVMRKAGDWMGAMSIGMALYDGQALGVIDLPRNLSDVQKTVMPYLVELLLSYVEEVFSYMSVALNNQNGKLCQSDKSNGRDHQMQPEIKEQYARVGGVAVEFCLHIKRTDVLFDEIWKRFDNEKQQDTFLELLEPYILKDMLGSLPPEIMQVLVQHYSNKGWLERVEQCVLHMDILSLDFNQVVRICREHMLYGALIYMFNKGLGDFKAPLEELFSVIRNSKGDTSVSFGYKVLVYLKYCFQGLAYPPGHGTLAREILPSIREELVQFLLEESSTSCSITNASFPINGPHPNLLYLLQLDTEATLDILQLAFVEEDPQMNHISGDSTNSYTTLAEADVFSQDQNLLQELVNVLAALLDAFSLQSGYSCSNSDGRPISIWPSKREADHILDFIAYYVSCKKAKISKGTLSQLFEYLTSETGSSISAYENNEVLKRRQKKLVSLLEVLPEHEWDAPYLLHLCERVQFHQACGLIHSTRHQYLDALYSYIKSVDEPIHAFSFIHSMLQQLRNKEADAFQYAVMSRIPDLVKISREETFFIVVSHFREKFEYILSMLHSDPKSLFLYLKTLIEAQLSRTLQFSSIGNLNALEFDCRNKGMHQSQKIQAYLETLSQFPKVMQDYPLHMTDEMTELYVELLCEYERDSVCKFLESLESYRVEHCLRLCIEHGIIDAAAFLFERVGEIGNALSFLLSTLKNKFILLDTAIQKELHGAEVEHFYNILESKEVNDIVEVVHSCILLCQRNSHRLDPIESECLWFQLLDSFCEPLVDSLSDTVIHGAKSAGVPVNSMRDLNDEGAYRIECKVSKSCQNAVLRRLFSFFIKEIVEGMIGYVRLPTIMSKLLSKNASQEFGDFKITILGMLGTYDFERRILDTAKSLIEDDTYYTMSLLKRGASHGYAPRSLTCCVCNFLLSRSSSSVQIFSCGHAIHLHCELLDRGEPLKGSQVECTVCMPRKNFHRPRSKPMTENGLVSETLTSQQGHGTNALHPYDHDFIDISLGLHPVSRFELLSNLQTQSRLKHIEQIPKLRLAPPALYHEKVTKRIEFPMGESSSKVEKPNKMLRDKKLKGSALRFPLKTNMFGKEKRSVN</sequence>
<proteinExistence type="inferred from homology"/>
<dbReference type="PANTHER" id="PTHR12616">
    <property type="entry name" value="VACUOLAR PROTEIN SORTING VPS41"/>
    <property type="match status" value="1"/>
</dbReference>
<dbReference type="EMBL" id="CAMAPF010000061">
    <property type="protein sequence ID" value="CAH9089153.1"/>
    <property type="molecule type" value="Genomic_DNA"/>
</dbReference>
<dbReference type="PANTHER" id="PTHR12616:SF8">
    <property type="entry name" value="VACUOLAR PROTEIN SORTING-ASSOCIATED PROTEIN 8 HOMOLOG"/>
    <property type="match status" value="1"/>
</dbReference>
<evidence type="ECO:0000259" key="4">
    <source>
        <dbReference type="Pfam" id="PF12816"/>
    </source>
</evidence>
<evidence type="ECO:0000313" key="6">
    <source>
        <dbReference type="Proteomes" id="UP001152523"/>
    </source>
</evidence>
<reference evidence="5" key="1">
    <citation type="submission" date="2022-07" db="EMBL/GenBank/DDBJ databases">
        <authorList>
            <person name="Macas J."/>
            <person name="Novak P."/>
            <person name="Neumann P."/>
        </authorList>
    </citation>
    <scope>NUCLEOTIDE SEQUENCE</scope>
</reference>
<feature type="domain" description="Vacuolar protein sorting-associated protein 8 central" evidence="4">
    <location>
        <begin position="957"/>
        <end position="1140"/>
    </location>
</feature>
<dbReference type="Pfam" id="PF23556">
    <property type="entry name" value="TPR_Vps41"/>
    <property type="match status" value="1"/>
</dbReference>
<feature type="region of interest" description="Disordered" evidence="3">
    <location>
        <begin position="309"/>
        <end position="340"/>
    </location>
</feature>